<organism evidence="1 2">
    <name type="scientific">Shewanella aestuarii</name>
    <dbReference type="NCBI Taxonomy" id="1028752"/>
    <lineage>
        <taxon>Bacteria</taxon>
        <taxon>Pseudomonadati</taxon>
        <taxon>Pseudomonadota</taxon>
        <taxon>Gammaproteobacteria</taxon>
        <taxon>Alteromonadales</taxon>
        <taxon>Shewanellaceae</taxon>
        <taxon>Shewanella</taxon>
    </lineage>
</organism>
<dbReference type="RefSeq" id="WP_188843861.1">
    <property type="nucleotide sequence ID" value="NZ_BMOT01000020.1"/>
</dbReference>
<proteinExistence type="predicted"/>
<evidence type="ECO:0000313" key="2">
    <source>
        <dbReference type="Proteomes" id="UP001203212"/>
    </source>
</evidence>
<comment type="caution">
    <text evidence="1">The sequence shown here is derived from an EMBL/GenBank/DDBJ whole genome shotgun (WGS) entry which is preliminary data.</text>
</comment>
<dbReference type="EMBL" id="JAKILK010000020">
    <property type="protein sequence ID" value="MCL1118918.1"/>
    <property type="molecule type" value="Genomic_DNA"/>
</dbReference>
<sequence length="150" mass="17437">MGNAEKRKKRSKAKAKMLRVMRKIPYRFGEYGHYGNHKTHEDNEEEFLTEKIRPSESIIALVESLEPFDMDREFYSVPMIKSSVMKSDPDKSDEEKAKIVACMYMHYLNFGLTGDFKMEYFDSDIMAADLLKNPSFLEQLNKDGVLFIGS</sequence>
<accession>A0ABT0L5A8</accession>
<gene>
    <name evidence="1" type="ORF">L2689_16975</name>
</gene>
<reference evidence="1 2" key="1">
    <citation type="submission" date="2022-01" db="EMBL/GenBank/DDBJ databases">
        <title>Whole genome-based taxonomy of the Shewanellaceae.</title>
        <authorList>
            <person name="Martin-Rodriguez A.J."/>
        </authorList>
    </citation>
    <scope>NUCLEOTIDE SEQUENCE [LARGE SCALE GENOMIC DNA]</scope>
    <source>
        <strain evidence="1 2">JCM 17801</strain>
    </source>
</reference>
<name>A0ABT0L5A8_9GAMM</name>
<dbReference type="Proteomes" id="UP001203212">
    <property type="component" value="Unassembled WGS sequence"/>
</dbReference>
<evidence type="ECO:0000313" key="1">
    <source>
        <dbReference type="EMBL" id="MCL1118918.1"/>
    </source>
</evidence>
<keyword evidence="2" id="KW-1185">Reference proteome</keyword>
<protein>
    <submittedName>
        <fullName evidence="1">Uncharacterized protein</fullName>
    </submittedName>
</protein>